<dbReference type="PANTHER" id="PTHR46056">
    <property type="entry name" value="LONG-CHAIN-ALCOHOL OXIDASE"/>
    <property type="match status" value="1"/>
</dbReference>
<dbReference type="Gene3D" id="3.30.410.40">
    <property type="match status" value="1"/>
</dbReference>
<dbReference type="InterPro" id="IPR007867">
    <property type="entry name" value="GMC_OxRtase_C"/>
</dbReference>
<evidence type="ECO:0000256" key="2">
    <source>
        <dbReference type="ARBA" id="ARBA00022630"/>
    </source>
</evidence>
<keyword evidence="7" id="KW-1185">Reference proteome</keyword>
<dbReference type="Gene3D" id="3.50.50.60">
    <property type="entry name" value="FAD/NAD(P)-binding domain"/>
    <property type="match status" value="3"/>
</dbReference>
<organism evidence="6 7">
    <name type="scientific">Massilia consociata</name>
    <dbReference type="NCBI Taxonomy" id="760117"/>
    <lineage>
        <taxon>Bacteria</taxon>
        <taxon>Pseudomonadati</taxon>
        <taxon>Pseudomonadota</taxon>
        <taxon>Betaproteobacteria</taxon>
        <taxon>Burkholderiales</taxon>
        <taxon>Oxalobacteraceae</taxon>
        <taxon>Telluria group</taxon>
        <taxon>Massilia</taxon>
    </lineage>
</organism>
<dbReference type="Proteomes" id="UP001589773">
    <property type="component" value="Unassembled WGS sequence"/>
</dbReference>
<evidence type="ECO:0000256" key="3">
    <source>
        <dbReference type="ARBA" id="ARBA00022827"/>
    </source>
</evidence>
<gene>
    <name evidence="6" type="ORF">ACFFJK_10950</name>
</gene>
<sequence length="445" mass="45986">MLASASTAFFDMDFPSHPYDAIVAGTGPGGASTARELARAGLRVLILEQGSAAPLRGTLGQMATMALPGKGSWLHRDASLLVAGTTLGGSSALNFATAAPPPLGMFAAHGIDLAPALAALRAELPLAPLPDSLVGPMAGRITAAARAAGFDWQKLDKMIRPQACRSGCWRCVYGCPYGAKWSARDFVDEACRHGAVLGDRTRVLRVLMEGGRAAGVELVHAGRNHIVRAPLVVLAAGGVGSPRLLHASGLAPRHAPFFSDPVVAVMGSVDDMDEGKGGAEVPMAAGAGFPHEGIALADLTLPRPMYTAFALQAGRVDRLGAHAQSLSIMVKIRDDIGGRIGPRWVDKRLTPGDRARFDKGIGMARAILEQAGAHHIFATHHFAAHPGGSIPIGAKAGAGVDSELRAAPGLHVCDASVIPQAWGLPPTLTLLCLGKRLGALLSTAQ</sequence>
<dbReference type="InterPro" id="IPR000172">
    <property type="entry name" value="GMC_OxRdtase_N"/>
</dbReference>
<name>A0ABV6FFU7_9BURK</name>
<dbReference type="SUPFAM" id="SSF51905">
    <property type="entry name" value="FAD/NAD(P)-binding domain"/>
    <property type="match status" value="1"/>
</dbReference>
<proteinExistence type="inferred from homology"/>
<evidence type="ECO:0000256" key="1">
    <source>
        <dbReference type="ARBA" id="ARBA00010790"/>
    </source>
</evidence>
<reference evidence="6 7" key="1">
    <citation type="submission" date="2024-09" db="EMBL/GenBank/DDBJ databases">
        <authorList>
            <person name="Sun Q."/>
            <person name="Mori K."/>
        </authorList>
    </citation>
    <scope>NUCLEOTIDE SEQUENCE [LARGE SCALE GENOMIC DNA]</scope>
    <source>
        <strain evidence="6 7">CCM 7792</strain>
    </source>
</reference>
<evidence type="ECO:0000313" key="6">
    <source>
        <dbReference type="EMBL" id="MFC0252409.1"/>
    </source>
</evidence>
<feature type="domain" description="4Fe-4S ferredoxin-type" evidence="5">
    <location>
        <begin position="155"/>
        <end position="185"/>
    </location>
</feature>
<accession>A0ABV6FFU7</accession>
<dbReference type="PANTHER" id="PTHR46056:SF12">
    <property type="entry name" value="LONG-CHAIN-ALCOHOL OXIDASE"/>
    <property type="match status" value="1"/>
</dbReference>
<evidence type="ECO:0000259" key="5">
    <source>
        <dbReference type="PROSITE" id="PS51379"/>
    </source>
</evidence>
<keyword evidence="3" id="KW-0274">FAD</keyword>
<protein>
    <submittedName>
        <fullName evidence="6">GMC family oxidoreductase N-terminal domain-containing protein</fullName>
    </submittedName>
</protein>
<evidence type="ECO:0000313" key="7">
    <source>
        <dbReference type="Proteomes" id="UP001589773"/>
    </source>
</evidence>
<keyword evidence="2" id="KW-0285">Flavoprotein</keyword>
<dbReference type="EMBL" id="JBHLWP010000010">
    <property type="protein sequence ID" value="MFC0252409.1"/>
    <property type="molecule type" value="Genomic_DNA"/>
</dbReference>
<dbReference type="Pfam" id="PF00732">
    <property type="entry name" value="GMC_oxred_N"/>
    <property type="match status" value="1"/>
</dbReference>
<evidence type="ECO:0000256" key="4">
    <source>
        <dbReference type="ARBA" id="ARBA00023002"/>
    </source>
</evidence>
<dbReference type="RefSeq" id="WP_379679169.1">
    <property type="nucleotide sequence ID" value="NZ_JBHLWP010000010.1"/>
</dbReference>
<dbReference type="Pfam" id="PF05199">
    <property type="entry name" value="GMC_oxred_C"/>
    <property type="match status" value="1"/>
</dbReference>
<dbReference type="InterPro" id="IPR036188">
    <property type="entry name" value="FAD/NAD-bd_sf"/>
</dbReference>
<dbReference type="PROSITE" id="PS51379">
    <property type="entry name" value="4FE4S_FER_2"/>
    <property type="match status" value="1"/>
</dbReference>
<dbReference type="InterPro" id="IPR017896">
    <property type="entry name" value="4Fe4S_Fe-S-bd"/>
</dbReference>
<comment type="similarity">
    <text evidence="1">Belongs to the GMC oxidoreductase family.</text>
</comment>
<keyword evidence="4" id="KW-0560">Oxidoreductase</keyword>
<comment type="caution">
    <text evidence="6">The sequence shown here is derived from an EMBL/GenBank/DDBJ whole genome shotgun (WGS) entry which is preliminary data.</text>
</comment>